<evidence type="ECO:0000259" key="3">
    <source>
        <dbReference type="SMART" id="SM01340"/>
    </source>
</evidence>
<dbReference type="Pfam" id="PF13589">
    <property type="entry name" value="HATPase_c_3"/>
    <property type="match status" value="1"/>
</dbReference>
<dbReference type="InterPro" id="IPR036890">
    <property type="entry name" value="HATPase_C_sf"/>
</dbReference>
<dbReference type="Gene3D" id="3.30.230.10">
    <property type="match status" value="1"/>
</dbReference>
<dbReference type="InterPro" id="IPR014762">
    <property type="entry name" value="DNA_mismatch_repair_CS"/>
</dbReference>
<dbReference type="AlphaFoldDB" id="I2H7G8"/>
<dbReference type="GO" id="GO:0000404">
    <property type="term" value="F:heteroduplex DNA loop binding"/>
    <property type="evidence" value="ECO:0007669"/>
    <property type="project" value="EnsemblFungi"/>
</dbReference>
<dbReference type="SMART" id="SM01340">
    <property type="entry name" value="DNA_mis_repair"/>
    <property type="match status" value="1"/>
</dbReference>
<dbReference type="InterPro" id="IPR014721">
    <property type="entry name" value="Ribsml_uS5_D2-typ_fold_subgr"/>
</dbReference>
<dbReference type="SUPFAM" id="SSF54211">
    <property type="entry name" value="Ribosomal protein S5 domain 2-like"/>
    <property type="match status" value="1"/>
</dbReference>
<dbReference type="FunCoup" id="I2H7G8">
    <property type="interactions" value="82"/>
</dbReference>
<protein>
    <recommendedName>
        <fullName evidence="3">DNA mismatch repair protein S5 domain-containing protein</fullName>
    </recommendedName>
</protein>
<reference evidence="4 5" key="1">
    <citation type="journal article" date="2011" name="Proc. Natl. Acad. Sci. U.S.A.">
        <title>Evolutionary erosion of yeast sex chromosomes by mating-type switching accidents.</title>
        <authorList>
            <person name="Gordon J.L."/>
            <person name="Armisen D."/>
            <person name="Proux-Wera E."/>
            <person name="Oheigeartaigh S.S."/>
            <person name="Byrne K.P."/>
            <person name="Wolfe K.H."/>
        </authorList>
    </citation>
    <scope>NUCLEOTIDE SEQUENCE [LARGE SCALE GENOMIC DNA]</scope>
    <source>
        <strain evidence="5">ATCC 34711 / CBS 6284 / DSM 70876 / NBRC 10599 / NRRL Y-10934 / UCD 77-7</strain>
    </source>
</reference>
<dbReference type="OrthoDB" id="10263226at2759"/>
<keyword evidence="5" id="KW-1185">Reference proteome</keyword>
<evidence type="ECO:0000256" key="1">
    <source>
        <dbReference type="ARBA" id="ARBA00006082"/>
    </source>
</evidence>
<dbReference type="Gene3D" id="3.30.565.10">
    <property type="entry name" value="Histidine kinase-like ATPase, C-terminal domain"/>
    <property type="match status" value="1"/>
</dbReference>
<dbReference type="OMA" id="ISNPFMI"/>
<organism evidence="4 5">
    <name type="scientific">Henningerozyma blattae (strain ATCC 34711 / CBS 6284 / DSM 70876 / NBRC 10599 / NRRL Y-10934 / UCD 77-7)</name>
    <name type="common">Yeast</name>
    <name type="synonym">Tetrapisispora blattae</name>
    <dbReference type="NCBI Taxonomy" id="1071380"/>
    <lineage>
        <taxon>Eukaryota</taxon>
        <taxon>Fungi</taxon>
        <taxon>Dikarya</taxon>
        <taxon>Ascomycota</taxon>
        <taxon>Saccharomycotina</taxon>
        <taxon>Saccharomycetes</taxon>
        <taxon>Saccharomycetales</taxon>
        <taxon>Saccharomycetaceae</taxon>
        <taxon>Henningerozyma</taxon>
    </lineage>
</organism>
<comment type="similarity">
    <text evidence="1">Belongs to the DNA mismatch repair MutL/HexB family.</text>
</comment>
<dbReference type="eggNOG" id="KOG1978">
    <property type="taxonomic scope" value="Eukaryota"/>
</dbReference>
<dbReference type="GO" id="GO:0016887">
    <property type="term" value="F:ATP hydrolysis activity"/>
    <property type="evidence" value="ECO:0007669"/>
    <property type="project" value="InterPro"/>
</dbReference>
<proteinExistence type="inferred from homology"/>
<dbReference type="HOGENOM" id="CLU_024335_0_0_1"/>
<dbReference type="InterPro" id="IPR038973">
    <property type="entry name" value="MutL/Mlh/Pms-like"/>
</dbReference>
<feature type="domain" description="DNA mismatch repair protein S5" evidence="3">
    <location>
        <begin position="229"/>
        <end position="361"/>
    </location>
</feature>
<gene>
    <name evidence="4" type="primary">TBLA0H00270</name>
    <name evidence="4" type="ORF">TBLA_0H00270</name>
</gene>
<dbReference type="SUPFAM" id="SSF55874">
    <property type="entry name" value="ATPase domain of HSP90 chaperone/DNA topoisomerase II/histidine kinase"/>
    <property type="match status" value="1"/>
</dbReference>
<sequence length="691" mass="78207">MPIQKLEKGSGWNLVSSSFIQSPYSAVKELIENGIDATPKNINLEIDSKTGGCEYISVRDDGQGVALDDRDIMCLNHTTSKIVRYEDISESSFLGFRGEALFMLANLCNKKGYLEIVSRVDSENIGSKWRVDSEGRIKDLSKGKVVHPIGTTITLGSLFGGLRARYLDMSSKSQKTIAKIKHLLYHYHLLNPSIRFHFYLVSLKRDGSIVKGLPQLLSLPQNINLSRTLSMIIGLKHSTSIKIISSLNVKINEHLSIDLLLPLSRSDTNSDNKAIKNNYQFLAINSRPVSIQLDTGLRLKKMLQNIYKELELNAPLFWYLNIYYDPHLIDINIEPEKNDVLIKNISGLLENVGETIKNIIIQEVRKVKNDLDEYGLGDVPNNYNEPIDEHHTLTASSYIHPIQNLQTISHPSNDLRQKLPILKKTCTKDCSIIANTINNPTNNSHTTDSLRPSNNRKLTLGEITSEKIVCTLSMEDTYTESDSGSLEKNTQESLSSVDFNNTTLINEDLELSKDNSLSNPFILSKLKGMKKQKEMCKLERQHISLNSVENNNDKPNFSQKLTLRKLNKVQEETLFNLQFSKLNNTSTDNNKNNNKHIGYNNNNNRYKKRRLGMFSEFTNRHCQKLDYTGSNDKIIAFLSSYHSLANNSPISLISNILLDGLSSRLKDKSENVNLCLQKSPEGWLKYIPNSI</sequence>
<dbReference type="GO" id="GO:0140664">
    <property type="term" value="F:ATP-dependent DNA damage sensor activity"/>
    <property type="evidence" value="ECO:0007669"/>
    <property type="project" value="InterPro"/>
</dbReference>
<dbReference type="FunFam" id="3.30.565.10:FF:000017">
    <property type="entry name" value="PMS1 homolog 1, mismatch repair system component"/>
    <property type="match status" value="1"/>
</dbReference>
<dbReference type="NCBIfam" id="TIGR00585">
    <property type="entry name" value="mutl"/>
    <property type="match status" value="1"/>
</dbReference>
<dbReference type="GO" id="GO:0000405">
    <property type="term" value="F:bubble DNA binding"/>
    <property type="evidence" value="ECO:0007669"/>
    <property type="project" value="EnsemblFungi"/>
</dbReference>
<evidence type="ECO:0000313" key="5">
    <source>
        <dbReference type="Proteomes" id="UP000002866"/>
    </source>
</evidence>
<evidence type="ECO:0000313" key="4">
    <source>
        <dbReference type="EMBL" id="CCH62320.1"/>
    </source>
</evidence>
<dbReference type="PROSITE" id="PS00058">
    <property type="entry name" value="DNA_MISMATCH_REPAIR_1"/>
    <property type="match status" value="1"/>
</dbReference>
<dbReference type="GO" id="GO:0032390">
    <property type="term" value="C:MutLbeta complex"/>
    <property type="evidence" value="ECO:0007669"/>
    <property type="project" value="EnsemblFungi"/>
</dbReference>
<dbReference type="InParanoid" id="I2H7G8"/>
<name>I2H7G8_HENB6</name>
<dbReference type="Pfam" id="PF01119">
    <property type="entry name" value="DNA_mis_repair"/>
    <property type="match status" value="1"/>
</dbReference>
<dbReference type="GO" id="GO:0006298">
    <property type="term" value="P:mismatch repair"/>
    <property type="evidence" value="ECO:0007669"/>
    <property type="project" value="EnsemblFungi"/>
</dbReference>
<dbReference type="GO" id="GO:0007131">
    <property type="term" value="P:reciprocal meiotic recombination"/>
    <property type="evidence" value="ECO:0007669"/>
    <property type="project" value="EnsemblFungi"/>
</dbReference>
<dbReference type="EMBL" id="HE806323">
    <property type="protein sequence ID" value="CCH62320.1"/>
    <property type="molecule type" value="Genomic_DNA"/>
</dbReference>
<dbReference type="InterPro" id="IPR020568">
    <property type="entry name" value="Ribosomal_Su5_D2-typ_SF"/>
</dbReference>
<dbReference type="GeneID" id="14497477"/>
<dbReference type="PANTHER" id="PTHR10073:SF44">
    <property type="entry name" value="DNA MISMATCH REPAIR PROTEIN MLH2"/>
    <property type="match status" value="1"/>
</dbReference>
<dbReference type="InterPro" id="IPR013507">
    <property type="entry name" value="DNA_mismatch_S5_2-like"/>
</dbReference>
<evidence type="ECO:0000256" key="2">
    <source>
        <dbReference type="ARBA" id="ARBA00022763"/>
    </source>
</evidence>
<dbReference type="KEGG" id="tbl:TBLA_0H00270"/>
<keyword evidence="2" id="KW-0227">DNA damage</keyword>
<dbReference type="Proteomes" id="UP000002866">
    <property type="component" value="Chromosome 8"/>
</dbReference>
<dbReference type="InterPro" id="IPR002099">
    <property type="entry name" value="MutL/Mlh/PMS"/>
</dbReference>
<dbReference type="STRING" id="1071380.I2H7G8"/>
<dbReference type="GO" id="GO:0005524">
    <property type="term" value="F:ATP binding"/>
    <property type="evidence" value="ECO:0007669"/>
    <property type="project" value="InterPro"/>
</dbReference>
<dbReference type="RefSeq" id="XP_004181839.1">
    <property type="nucleotide sequence ID" value="XM_004181791.1"/>
</dbReference>
<dbReference type="GO" id="GO:0032389">
    <property type="term" value="C:MutLalpha complex"/>
    <property type="evidence" value="ECO:0007669"/>
    <property type="project" value="TreeGrafter"/>
</dbReference>
<dbReference type="PANTHER" id="PTHR10073">
    <property type="entry name" value="DNA MISMATCH REPAIR PROTEIN MLH, PMS, MUTL"/>
    <property type="match status" value="1"/>
</dbReference>
<accession>I2H7G8</accession>